<keyword evidence="9 11" id="KW-0472">Membrane</keyword>
<dbReference type="InterPro" id="IPR044502">
    <property type="entry name" value="AtHST-like"/>
</dbReference>
<feature type="transmembrane region" description="Helical" evidence="11">
    <location>
        <begin position="387"/>
        <end position="407"/>
    </location>
</feature>
<feature type="compositionally biased region" description="Polar residues" evidence="10">
    <location>
        <begin position="9"/>
        <end position="19"/>
    </location>
</feature>
<dbReference type="SMR" id="A0A445HGI0"/>
<evidence type="ECO:0000256" key="4">
    <source>
        <dbReference type="ARBA" id="ARBA00022640"/>
    </source>
</evidence>
<comment type="subcellular location">
    <subcellularLocation>
        <location evidence="1">Plastid</location>
        <location evidence="1">Chloroplast membrane</location>
        <topology evidence="1">Multi-pass membrane protein</topology>
    </subcellularLocation>
</comment>
<proteinExistence type="inferred from homology"/>
<keyword evidence="5 12" id="KW-0808">Transferase</keyword>
<evidence type="ECO:0000313" key="12">
    <source>
        <dbReference type="EMBL" id="RZB72707.1"/>
    </source>
</evidence>
<evidence type="ECO:0000256" key="2">
    <source>
        <dbReference type="ARBA" id="ARBA00005985"/>
    </source>
</evidence>
<keyword evidence="8 11" id="KW-1133">Transmembrane helix</keyword>
<comment type="caution">
    <text evidence="12">The sequence shown here is derived from an EMBL/GenBank/DDBJ whole genome shotgun (WGS) entry which is preliminary data.</text>
</comment>
<feature type="transmembrane region" description="Helical" evidence="11">
    <location>
        <begin position="111"/>
        <end position="139"/>
    </location>
</feature>
<evidence type="ECO:0000256" key="5">
    <source>
        <dbReference type="ARBA" id="ARBA00022679"/>
    </source>
</evidence>
<dbReference type="Gramene" id="XM_028341526.1">
    <property type="protein sequence ID" value="XP_028197327.1"/>
    <property type="gene ID" value="LOC114382243"/>
</dbReference>
<keyword evidence="3" id="KW-0150">Chloroplast</keyword>
<feature type="transmembrane region" description="Helical" evidence="11">
    <location>
        <begin position="145"/>
        <end position="163"/>
    </location>
</feature>
<dbReference type="InterPro" id="IPR044878">
    <property type="entry name" value="UbiA_sf"/>
</dbReference>
<feature type="transmembrane region" description="Helical" evidence="11">
    <location>
        <begin position="329"/>
        <end position="348"/>
    </location>
</feature>
<dbReference type="GO" id="GO:0031969">
    <property type="term" value="C:chloroplast membrane"/>
    <property type="evidence" value="ECO:0007669"/>
    <property type="project" value="UniProtKB-SubCell"/>
</dbReference>
<dbReference type="NCBIfam" id="NF009525">
    <property type="entry name" value="PRK12887.1"/>
    <property type="match status" value="1"/>
</dbReference>
<accession>A0A445HGI0</accession>
<dbReference type="CDD" id="cd13960">
    <property type="entry name" value="PT_UbiA_HPT1"/>
    <property type="match status" value="1"/>
</dbReference>
<feature type="transmembrane region" description="Helical" evidence="11">
    <location>
        <begin position="193"/>
        <end position="216"/>
    </location>
</feature>
<dbReference type="PANTHER" id="PTHR43009">
    <property type="entry name" value="HOMOGENTISATE SOLANESYLTRANSFERASE, CHLOROPLASTIC"/>
    <property type="match status" value="1"/>
</dbReference>
<feature type="region of interest" description="Disordered" evidence="10">
    <location>
        <begin position="1"/>
        <end position="20"/>
    </location>
</feature>
<sequence length="408" mass="46234">MDSMHVIMSSPNAPVTTGGNLWRSKHSTEKIYHASSCASKASQNKRKIQMEYNLLRFQHPSLNHHYKCIEGGSAYQEWNKKYVVKATSKPSFDSGLPTSNSKNMLDSVKNFLAAFYLFCYPYIMIGRTLSTISASLIAVQKLSDISPLFIIGLLQALVPYTFLDVYINGLNQLSDIEIDKINKPYLPLASGQLSFRTGVIIAGSSLILSFWLGWIIGSWPLIWSLVMCFSLWTAYSINVPLLRWKRHPLLAAMCIFLSFTIIFPITFFLHMQTFVLKRPFVFPRSLVFVIVFMSFYTVGIALFKDIPDIEGDKKYGIHSFSARLGQKRVFWICVSLFEMAFGVALLAGAASSCLWIKIVTGLGHAALGSVLWYQAKYVDLTNKVSMRSFYMLIWKLLSVAYFLMPLIR</sequence>
<dbReference type="AlphaFoldDB" id="A0A445HGI0"/>
<feature type="transmembrane region" description="Helical" evidence="11">
    <location>
        <begin position="249"/>
        <end position="269"/>
    </location>
</feature>
<comment type="similarity">
    <text evidence="2">Belongs to the UbiA prenyltransferase family.</text>
</comment>
<keyword evidence="6 11" id="KW-0812">Transmembrane</keyword>
<evidence type="ECO:0000313" key="13">
    <source>
        <dbReference type="Proteomes" id="UP000289340"/>
    </source>
</evidence>
<feature type="transmembrane region" description="Helical" evidence="11">
    <location>
        <begin position="354"/>
        <end position="375"/>
    </location>
</feature>
<evidence type="ECO:0000256" key="8">
    <source>
        <dbReference type="ARBA" id="ARBA00022989"/>
    </source>
</evidence>
<feature type="transmembrane region" description="Helical" evidence="11">
    <location>
        <begin position="281"/>
        <end position="303"/>
    </location>
</feature>
<evidence type="ECO:0000256" key="6">
    <source>
        <dbReference type="ARBA" id="ARBA00022692"/>
    </source>
</evidence>
<evidence type="ECO:0000256" key="10">
    <source>
        <dbReference type="SAM" id="MobiDB-lite"/>
    </source>
</evidence>
<dbReference type="Gene3D" id="1.20.120.1780">
    <property type="entry name" value="UbiA prenyltransferase"/>
    <property type="match status" value="1"/>
</dbReference>
<dbReference type="GO" id="GO:0004659">
    <property type="term" value="F:prenyltransferase activity"/>
    <property type="evidence" value="ECO:0007669"/>
    <property type="project" value="InterPro"/>
</dbReference>
<dbReference type="Gene3D" id="1.10.357.140">
    <property type="entry name" value="UbiA prenyltransferase"/>
    <property type="match status" value="1"/>
</dbReference>
<gene>
    <name evidence="12" type="ORF">D0Y65_036789</name>
</gene>
<protein>
    <submittedName>
        <fullName evidence="12">Glycinol 4-dimethylallyltransferase</fullName>
    </submittedName>
</protein>
<dbReference type="Proteomes" id="UP000289340">
    <property type="component" value="Chromosome 13"/>
</dbReference>
<evidence type="ECO:0000256" key="9">
    <source>
        <dbReference type="ARBA" id="ARBA00023136"/>
    </source>
</evidence>
<keyword evidence="4" id="KW-0934">Plastid</keyword>
<dbReference type="Pfam" id="PF01040">
    <property type="entry name" value="UbiA"/>
    <property type="match status" value="1"/>
</dbReference>
<evidence type="ECO:0000256" key="7">
    <source>
        <dbReference type="ARBA" id="ARBA00022946"/>
    </source>
</evidence>
<organism evidence="12 13">
    <name type="scientific">Glycine soja</name>
    <name type="common">Wild soybean</name>
    <dbReference type="NCBI Taxonomy" id="3848"/>
    <lineage>
        <taxon>Eukaryota</taxon>
        <taxon>Viridiplantae</taxon>
        <taxon>Streptophyta</taxon>
        <taxon>Embryophyta</taxon>
        <taxon>Tracheophyta</taxon>
        <taxon>Spermatophyta</taxon>
        <taxon>Magnoliopsida</taxon>
        <taxon>eudicotyledons</taxon>
        <taxon>Gunneridae</taxon>
        <taxon>Pentapetalae</taxon>
        <taxon>rosids</taxon>
        <taxon>fabids</taxon>
        <taxon>Fabales</taxon>
        <taxon>Fabaceae</taxon>
        <taxon>Papilionoideae</taxon>
        <taxon>50 kb inversion clade</taxon>
        <taxon>NPAAA clade</taxon>
        <taxon>indigoferoid/millettioid clade</taxon>
        <taxon>Phaseoleae</taxon>
        <taxon>Glycine</taxon>
        <taxon>Glycine subgen. Soja</taxon>
    </lineage>
</organism>
<dbReference type="PANTHER" id="PTHR43009:SF6">
    <property type="entry name" value="HOMOGENTISATE PHYTYLTRANSFERASE 1, CHLOROPLASTIC"/>
    <property type="match status" value="1"/>
</dbReference>
<evidence type="ECO:0000256" key="3">
    <source>
        <dbReference type="ARBA" id="ARBA00022528"/>
    </source>
</evidence>
<evidence type="ECO:0000256" key="11">
    <source>
        <dbReference type="SAM" id="Phobius"/>
    </source>
</evidence>
<name>A0A445HGI0_GLYSO</name>
<evidence type="ECO:0000256" key="1">
    <source>
        <dbReference type="ARBA" id="ARBA00004508"/>
    </source>
</evidence>
<keyword evidence="7" id="KW-0809">Transit peptide</keyword>
<keyword evidence="13" id="KW-1185">Reference proteome</keyword>
<dbReference type="InterPro" id="IPR000537">
    <property type="entry name" value="UbiA_prenyltransferase"/>
</dbReference>
<dbReference type="EMBL" id="QZWG01000013">
    <property type="protein sequence ID" value="RZB72707.1"/>
    <property type="molecule type" value="Genomic_DNA"/>
</dbReference>
<feature type="transmembrane region" description="Helical" evidence="11">
    <location>
        <begin position="222"/>
        <end position="242"/>
    </location>
</feature>
<reference evidence="12 13" key="1">
    <citation type="submission" date="2018-09" db="EMBL/GenBank/DDBJ databases">
        <title>A high-quality reference genome of wild soybean provides a powerful tool to mine soybean genomes.</title>
        <authorList>
            <person name="Xie M."/>
            <person name="Chung C.Y.L."/>
            <person name="Li M.-W."/>
            <person name="Wong F.-L."/>
            <person name="Chan T.-F."/>
            <person name="Lam H.-M."/>
        </authorList>
    </citation>
    <scope>NUCLEOTIDE SEQUENCE [LARGE SCALE GENOMIC DNA]</scope>
    <source>
        <strain evidence="13">cv. W05</strain>
        <tissue evidence="12">Hypocotyl of etiolated seedlings</tissue>
    </source>
</reference>